<dbReference type="Pfam" id="PF02579">
    <property type="entry name" value="Nitro_FeMo-Co"/>
    <property type="match status" value="1"/>
</dbReference>
<dbReference type="AlphaFoldDB" id="A0A1H6IWT0"/>
<dbReference type="Gene3D" id="3.30.420.130">
    <property type="entry name" value="Dinitrogenase iron-molybdenum cofactor biosynthesis domain"/>
    <property type="match status" value="1"/>
</dbReference>
<keyword evidence="5" id="KW-1185">Reference proteome</keyword>
<comment type="similarity">
    <text evidence="1">Belongs to the NifX/NifY family.</text>
</comment>
<evidence type="ECO:0000313" key="4">
    <source>
        <dbReference type="EMBL" id="SEH51022.1"/>
    </source>
</evidence>
<dbReference type="CDD" id="cd00853">
    <property type="entry name" value="NifX"/>
    <property type="match status" value="1"/>
</dbReference>
<dbReference type="OrthoDB" id="9797941at2"/>
<dbReference type="RefSeq" id="WP_074769416.1">
    <property type="nucleotide sequence ID" value="NZ_FNWO01000012.1"/>
</dbReference>
<evidence type="ECO:0000259" key="3">
    <source>
        <dbReference type="Pfam" id="PF02579"/>
    </source>
</evidence>
<evidence type="ECO:0000256" key="1">
    <source>
        <dbReference type="ARBA" id="ARBA00010285"/>
    </source>
</evidence>
<evidence type="ECO:0000256" key="2">
    <source>
        <dbReference type="ARBA" id="ARBA00023231"/>
    </source>
</evidence>
<evidence type="ECO:0000313" key="5">
    <source>
        <dbReference type="Proteomes" id="UP000182983"/>
    </source>
</evidence>
<name>A0A1H6IWT0_MAGFU</name>
<feature type="domain" description="Dinitrogenase iron-molybdenum cofactor biosynthesis" evidence="3">
    <location>
        <begin position="12"/>
        <end position="113"/>
    </location>
</feature>
<dbReference type="PANTHER" id="PTHR33937">
    <property type="entry name" value="IRON-MOLYBDENUM PROTEIN-RELATED-RELATED"/>
    <property type="match status" value="1"/>
</dbReference>
<dbReference type="InterPro" id="IPR034169">
    <property type="entry name" value="NifX-like"/>
</dbReference>
<sequence length="157" mass="16765">MLRIAFASTDRTHVDLHFGGAERLVIFDVAPGRADLIGVAEFVKAENLGTDVRAGLAGTVEDKVLAKLDFVQGCAAVYAASIGTSSIRRLMALGIQPIIVDSGHEILDLLNEVSLALVYGGLPWVDRAKANARPDDVSPQRIEADSRRLLASADELD</sequence>
<dbReference type="PANTHER" id="PTHR33937:SF1">
    <property type="entry name" value="IRON-MOLIBDENUM COFACTOR PROCESSING PROTEIN"/>
    <property type="match status" value="1"/>
</dbReference>
<dbReference type="EMBL" id="FNWO01000012">
    <property type="protein sequence ID" value="SEH51022.1"/>
    <property type="molecule type" value="Genomic_DNA"/>
</dbReference>
<protein>
    <submittedName>
        <fullName evidence="4">Nitrogen fixation protein NifX</fullName>
    </submittedName>
</protein>
<dbReference type="Proteomes" id="UP000182983">
    <property type="component" value="Unassembled WGS sequence"/>
</dbReference>
<dbReference type="SUPFAM" id="SSF53146">
    <property type="entry name" value="Nitrogenase accessory factor-like"/>
    <property type="match status" value="1"/>
</dbReference>
<dbReference type="InterPro" id="IPR003731">
    <property type="entry name" value="Di-Nase_FeMo-co_biosynth"/>
</dbReference>
<dbReference type="InterPro" id="IPR051840">
    <property type="entry name" value="NifX/NifY_domain"/>
</dbReference>
<keyword evidence="2" id="KW-0535">Nitrogen fixation</keyword>
<gene>
    <name evidence="4" type="ORF">SAMN04244559_02681</name>
</gene>
<dbReference type="InterPro" id="IPR036105">
    <property type="entry name" value="DiNase_FeMo-co_biosyn_sf"/>
</dbReference>
<accession>A0A1H6IWT0</accession>
<reference evidence="5" key="1">
    <citation type="submission" date="2016-10" db="EMBL/GenBank/DDBJ databases">
        <authorList>
            <person name="Varghese N."/>
            <person name="Submissions S."/>
        </authorList>
    </citation>
    <scope>NUCLEOTIDE SEQUENCE [LARGE SCALE GENOMIC DNA]</scope>
    <source>
        <strain evidence="5">DSM 13234</strain>
    </source>
</reference>
<organism evidence="4 5">
    <name type="scientific">Magnetospirillum fulvum</name>
    <name type="common">Rhodospirillum fulvum</name>
    <dbReference type="NCBI Taxonomy" id="1082"/>
    <lineage>
        <taxon>Bacteria</taxon>
        <taxon>Pseudomonadati</taxon>
        <taxon>Pseudomonadota</taxon>
        <taxon>Alphaproteobacteria</taxon>
        <taxon>Rhodospirillales</taxon>
        <taxon>Rhodospirillaceae</taxon>
        <taxon>Magnetospirillum</taxon>
    </lineage>
</organism>
<proteinExistence type="inferred from homology"/>